<dbReference type="RefSeq" id="WP_266278503.1">
    <property type="nucleotide sequence ID" value="NZ_JAPKNF010000001.1"/>
</dbReference>
<dbReference type="InterPro" id="IPR005467">
    <property type="entry name" value="His_kinase_dom"/>
</dbReference>
<protein>
    <recommendedName>
        <fullName evidence="2">histidine kinase</fullName>
        <ecNumber evidence="2">2.7.13.3</ecNumber>
    </recommendedName>
</protein>
<dbReference type="Proteomes" id="UP001223743">
    <property type="component" value="Unassembled WGS sequence"/>
</dbReference>
<dbReference type="Pfam" id="PF07568">
    <property type="entry name" value="HisKA_2"/>
    <property type="match status" value="1"/>
</dbReference>
<proteinExistence type="predicted"/>
<gene>
    <name evidence="10" type="ORF">QO015_002944</name>
</gene>
<evidence type="ECO:0000256" key="5">
    <source>
        <dbReference type="ARBA" id="ARBA00022741"/>
    </source>
</evidence>
<dbReference type="PANTHER" id="PTHR41523">
    <property type="entry name" value="TWO-COMPONENT SYSTEM SENSOR PROTEIN"/>
    <property type="match status" value="1"/>
</dbReference>
<dbReference type="InterPro" id="IPR036890">
    <property type="entry name" value="HATPase_C_sf"/>
</dbReference>
<evidence type="ECO:0000256" key="3">
    <source>
        <dbReference type="ARBA" id="ARBA00022553"/>
    </source>
</evidence>
<feature type="domain" description="Histidine kinase" evidence="9">
    <location>
        <begin position="58"/>
        <end position="260"/>
    </location>
</feature>
<dbReference type="SMART" id="SM00387">
    <property type="entry name" value="HATPase_c"/>
    <property type="match status" value="1"/>
</dbReference>
<keyword evidence="11" id="KW-1185">Reference proteome</keyword>
<evidence type="ECO:0000313" key="10">
    <source>
        <dbReference type="EMBL" id="MDQ0517331.1"/>
    </source>
</evidence>
<dbReference type="EC" id="2.7.13.3" evidence="2"/>
<comment type="caution">
    <text evidence="10">The sequence shown here is derived from an EMBL/GenBank/DDBJ whole genome shotgun (WGS) entry which is preliminary data.</text>
</comment>
<dbReference type="Pfam" id="PF02518">
    <property type="entry name" value="HATPase_c"/>
    <property type="match status" value="1"/>
</dbReference>
<evidence type="ECO:0000256" key="2">
    <source>
        <dbReference type="ARBA" id="ARBA00012438"/>
    </source>
</evidence>
<dbReference type="GO" id="GO:0016301">
    <property type="term" value="F:kinase activity"/>
    <property type="evidence" value="ECO:0007669"/>
    <property type="project" value="UniProtKB-KW"/>
</dbReference>
<dbReference type="InterPro" id="IPR004358">
    <property type="entry name" value="Sig_transdc_His_kin-like_C"/>
</dbReference>
<feature type="region of interest" description="Disordered" evidence="8">
    <location>
        <begin position="261"/>
        <end position="310"/>
    </location>
</feature>
<accession>A0ABU0M8N0</accession>
<comment type="catalytic activity">
    <reaction evidence="1">
        <text>ATP + protein L-histidine = ADP + protein N-phospho-L-histidine.</text>
        <dbReference type="EC" id="2.7.13.3"/>
    </reaction>
</comment>
<evidence type="ECO:0000256" key="4">
    <source>
        <dbReference type="ARBA" id="ARBA00022679"/>
    </source>
</evidence>
<dbReference type="CDD" id="cd00075">
    <property type="entry name" value="HATPase"/>
    <property type="match status" value="1"/>
</dbReference>
<dbReference type="Gene3D" id="3.30.565.10">
    <property type="entry name" value="Histidine kinase-like ATPase, C-terminal domain"/>
    <property type="match status" value="1"/>
</dbReference>
<keyword evidence="5" id="KW-0547">Nucleotide-binding</keyword>
<dbReference type="InterPro" id="IPR011495">
    <property type="entry name" value="Sig_transdc_His_kin_sub2_dim/P"/>
</dbReference>
<organism evidence="10 11">
    <name type="scientific">Kaistia geumhonensis</name>
    <dbReference type="NCBI Taxonomy" id="410839"/>
    <lineage>
        <taxon>Bacteria</taxon>
        <taxon>Pseudomonadati</taxon>
        <taxon>Pseudomonadota</taxon>
        <taxon>Alphaproteobacteria</taxon>
        <taxon>Hyphomicrobiales</taxon>
        <taxon>Kaistiaceae</taxon>
        <taxon>Kaistia</taxon>
    </lineage>
</organism>
<reference evidence="10 11" key="1">
    <citation type="submission" date="2023-07" db="EMBL/GenBank/DDBJ databases">
        <title>Genomic Encyclopedia of Type Strains, Phase IV (KMG-IV): sequencing the most valuable type-strain genomes for metagenomic binning, comparative biology and taxonomic classification.</title>
        <authorList>
            <person name="Goeker M."/>
        </authorList>
    </citation>
    <scope>NUCLEOTIDE SEQUENCE [LARGE SCALE GENOMIC DNA]</scope>
    <source>
        <strain evidence="10 11">B1-1</strain>
    </source>
</reference>
<keyword evidence="3" id="KW-0597">Phosphoprotein</keyword>
<keyword evidence="7" id="KW-0067">ATP-binding</keyword>
<dbReference type="SUPFAM" id="SSF55874">
    <property type="entry name" value="ATPase domain of HSP90 chaperone/DNA topoisomerase II/histidine kinase"/>
    <property type="match status" value="1"/>
</dbReference>
<evidence type="ECO:0000256" key="1">
    <source>
        <dbReference type="ARBA" id="ARBA00000085"/>
    </source>
</evidence>
<evidence type="ECO:0000313" key="11">
    <source>
        <dbReference type="Proteomes" id="UP001223743"/>
    </source>
</evidence>
<dbReference type="PANTHER" id="PTHR41523:SF8">
    <property type="entry name" value="ETHYLENE RESPONSE SENSOR PROTEIN"/>
    <property type="match status" value="1"/>
</dbReference>
<keyword evidence="6 10" id="KW-0418">Kinase</keyword>
<feature type="compositionally biased region" description="Basic and acidic residues" evidence="8">
    <location>
        <begin position="298"/>
        <end position="310"/>
    </location>
</feature>
<evidence type="ECO:0000259" key="9">
    <source>
        <dbReference type="PROSITE" id="PS50109"/>
    </source>
</evidence>
<name>A0ABU0M8N0_9HYPH</name>
<dbReference type="PRINTS" id="PR00344">
    <property type="entry name" value="BCTRLSENSOR"/>
</dbReference>
<sequence>MIWMPPPKELTAADHKLTHVNDDLSVMKRLLRHGLWRIESRGDAMRTTACGDCTRLDEADHRIANHLAMLASYVRLKGNELAKRPAQPDLESVRLLLEGICVQIQAVSNLHRELAASRQESTAELGQHLHELCVSFGSALFGGVEIIEDIEPGIHVSAEQILPLTQIFAEVVTNAIKHGQSASAPSAGQIRVRCRREAGDSVLLEISDSGPGLPEGFDPKGSAGLGFRLVRALGEQVGGVVAFESGTAGLRFRLVLQPAAPPDRRETTESQNATARAAVAQSGNEQETDLSAYPADVRSFDSRASPEEGL</sequence>
<dbReference type="InterPro" id="IPR003594">
    <property type="entry name" value="HATPase_dom"/>
</dbReference>
<dbReference type="PROSITE" id="PS50109">
    <property type="entry name" value="HIS_KIN"/>
    <property type="match status" value="1"/>
</dbReference>
<evidence type="ECO:0000256" key="8">
    <source>
        <dbReference type="SAM" id="MobiDB-lite"/>
    </source>
</evidence>
<dbReference type="EMBL" id="JAUSWJ010000001">
    <property type="protein sequence ID" value="MDQ0517331.1"/>
    <property type="molecule type" value="Genomic_DNA"/>
</dbReference>
<evidence type="ECO:0000256" key="7">
    <source>
        <dbReference type="ARBA" id="ARBA00022840"/>
    </source>
</evidence>
<keyword evidence="4" id="KW-0808">Transferase</keyword>
<evidence type="ECO:0000256" key="6">
    <source>
        <dbReference type="ARBA" id="ARBA00022777"/>
    </source>
</evidence>